<accession>A0A098SAN2</accession>
<gene>
    <name evidence="2" type="ORF">IX84_09950</name>
</gene>
<evidence type="ECO:0000256" key="1">
    <source>
        <dbReference type="SAM" id="SignalP"/>
    </source>
</evidence>
<sequence length="169" mass="18874">MKKAVLLFTLLAACLHLAAQVIPYQELSRPEQKPGTDLKIYFETPHDLIVVRDGFISHQSKIYHESTPGGYNAQPVQYSAQTVLEGIPLNGNQLLALKDQIKNTGLLALNGNAFGAPGHQNGEDHIIRVEVDGQKRNLIYRRNASFPNAPGPFNQVSEYLWWLVTEVEQ</sequence>
<feature type="chain" id="PRO_5001948104" evidence="1">
    <location>
        <begin position="19"/>
        <end position="169"/>
    </location>
</feature>
<name>A0A098SAN2_9BACT</name>
<protein>
    <submittedName>
        <fullName evidence="2">Uncharacterized protein</fullName>
    </submittedName>
</protein>
<dbReference type="Proteomes" id="UP000029736">
    <property type="component" value="Unassembled WGS sequence"/>
</dbReference>
<keyword evidence="3" id="KW-1185">Reference proteome</keyword>
<evidence type="ECO:0000313" key="2">
    <source>
        <dbReference type="EMBL" id="KGE88142.1"/>
    </source>
</evidence>
<feature type="signal peptide" evidence="1">
    <location>
        <begin position="1"/>
        <end position="18"/>
    </location>
</feature>
<keyword evidence="1" id="KW-0732">Signal</keyword>
<dbReference type="RefSeq" id="WP_044219352.1">
    <property type="nucleotide sequence ID" value="NZ_CAKZLC010000377.1"/>
</dbReference>
<proteinExistence type="predicted"/>
<dbReference type="AlphaFoldDB" id="A0A098SAN2"/>
<evidence type="ECO:0000313" key="3">
    <source>
        <dbReference type="Proteomes" id="UP000029736"/>
    </source>
</evidence>
<dbReference type="EMBL" id="JPOS01000020">
    <property type="protein sequence ID" value="KGE88142.1"/>
    <property type="molecule type" value="Genomic_DNA"/>
</dbReference>
<reference evidence="2 3" key="1">
    <citation type="journal article" date="2014" name="Int. J. Syst. Evol. Microbiol.">
        <title>Phaeodactylibacter xiamenensis gen. nov., sp. nov., a member of the family Saprospiraceae isolated from the marine alga Phaeodactylum tricornutum.</title>
        <authorList>
            <person name="Chen Z.Jr."/>
            <person name="Lei X."/>
            <person name="Lai Q."/>
            <person name="Li Y."/>
            <person name="Zhang B."/>
            <person name="Zhang J."/>
            <person name="Zhang H."/>
            <person name="Yang L."/>
            <person name="Zheng W."/>
            <person name="Tian Y."/>
            <person name="Yu Z."/>
            <person name="Xu H.Jr."/>
            <person name="Zheng T."/>
        </authorList>
    </citation>
    <scope>NUCLEOTIDE SEQUENCE [LARGE SCALE GENOMIC DNA]</scope>
    <source>
        <strain evidence="2 3">KD52</strain>
    </source>
</reference>
<comment type="caution">
    <text evidence="2">The sequence shown here is derived from an EMBL/GenBank/DDBJ whole genome shotgun (WGS) entry which is preliminary data.</text>
</comment>
<organism evidence="2 3">
    <name type="scientific">Phaeodactylibacter xiamenensis</name>
    <dbReference type="NCBI Taxonomy" id="1524460"/>
    <lineage>
        <taxon>Bacteria</taxon>
        <taxon>Pseudomonadati</taxon>
        <taxon>Bacteroidota</taxon>
        <taxon>Saprospiria</taxon>
        <taxon>Saprospirales</taxon>
        <taxon>Haliscomenobacteraceae</taxon>
        <taxon>Phaeodactylibacter</taxon>
    </lineage>
</organism>